<dbReference type="InterPro" id="IPR036895">
    <property type="entry name" value="Uracil-DNA_glycosylase-like_sf"/>
</dbReference>
<sequence length="291" mass="33456">MSPTANTSSEITNNKKRPSTLTSFFSTNTVKKNKQETTPETQKSTAIDYEKILETKNLDKNSLEYRTMGHDWLCELADEFSKPYFKQIKTFLEKEKQAKKIIFPPEDQIYSWSKYTAFQNTKVVILGQDPYHNDNQAHGLSFSVCKGITIPPSLKNIYKAIQLDYPEKFKTIPNHGYLKSWADQGVLLLNTTLTVQKNSPNSHSKIGWEQFTDAVINLISKRKTNVVFMLWGSNAIKKATKLIDTKTHLVLKSVHPSPLSAHKGFFECHHFKLANEYLLKNKIKPIEWQNL</sequence>
<feature type="active site" description="Proton acceptor" evidence="7 8">
    <location>
        <position position="129"/>
    </location>
</feature>
<reference evidence="13 14" key="1">
    <citation type="journal article" date="2018" name="MBio">
        <title>Comparative Genomics Reveals the Core Gene Toolbox for the Fungus-Insect Symbiosis.</title>
        <authorList>
            <person name="Wang Y."/>
            <person name="Stata M."/>
            <person name="Wang W."/>
            <person name="Stajich J.E."/>
            <person name="White M.M."/>
            <person name="Moncalvo J.M."/>
        </authorList>
    </citation>
    <scope>NUCLEOTIDE SEQUENCE [LARGE SCALE GENOMIC DNA]</scope>
    <source>
        <strain evidence="13 14">AUS-77-4</strain>
    </source>
</reference>
<evidence type="ECO:0000256" key="3">
    <source>
        <dbReference type="ARBA" id="ARBA00022801"/>
    </source>
</evidence>
<keyword evidence="3 7" id="KW-0378">Hydrolase</keyword>
<evidence type="ECO:0000256" key="1">
    <source>
        <dbReference type="ARBA" id="ARBA00008184"/>
    </source>
</evidence>
<dbReference type="PROSITE" id="PS00130">
    <property type="entry name" value="U_DNA_GLYCOSYLASE"/>
    <property type="match status" value="1"/>
</dbReference>
<evidence type="ECO:0000256" key="9">
    <source>
        <dbReference type="RuleBase" id="RU003780"/>
    </source>
</evidence>
<dbReference type="Proteomes" id="UP000245699">
    <property type="component" value="Unassembled WGS sequence"/>
</dbReference>
<dbReference type="FunFam" id="3.40.470.10:FF:000007">
    <property type="entry name" value="Uracil-DNA glycosylase"/>
    <property type="match status" value="1"/>
</dbReference>
<dbReference type="Gene3D" id="3.40.470.10">
    <property type="entry name" value="Uracil-DNA glycosylase-like domain"/>
    <property type="match status" value="1"/>
</dbReference>
<feature type="domain" description="Uracil-DNA glycosylase-like" evidence="11">
    <location>
        <begin position="114"/>
        <end position="278"/>
    </location>
</feature>
<keyword evidence="4 7" id="KW-0496">Mitochondrion</keyword>
<evidence type="ECO:0000256" key="5">
    <source>
        <dbReference type="ARBA" id="ARBA00023204"/>
    </source>
</evidence>
<evidence type="ECO:0000256" key="6">
    <source>
        <dbReference type="ARBA" id="ARBA00023242"/>
    </source>
</evidence>
<dbReference type="PANTHER" id="PTHR11264:SF0">
    <property type="entry name" value="URACIL-DNA GLYCOSYLASE"/>
    <property type="match status" value="1"/>
</dbReference>
<dbReference type="InterPro" id="IPR002043">
    <property type="entry name" value="UDG_fam1"/>
</dbReference>
<evidence type="ECO:0000313" key="14">
    <source>
        <dbReference type="Proteomes" id="UP000245699"/>
    </source>
</evidence>
<dbReference type="NCBIfam" id="NF003589">
    <property type="entry name" value="PRK05254.1-2"/>
    <property type="match status" value="1"/>
</dbReference>
<comment type="catalytic activity">
    <reaction evidence="7 9">
        <text>Hydrolyzes single-stranded DNA or mismatched double-stranded DNA and polynucleotides, releasing free uracil.</text>
        <dbReference type="EC" id="3.2.2.27"/>
    </reaction>
</comment>
<dbReference type="NCBIfam" id="TIGR00628">
    <property type="entry name" value="ung"/>
    <property type="match status" value="1"/>
</dbReference>
<comment type="function">
    <text evidence="7 9">Excises uracil residues from the DNA which can arise as a result of misincorporation of dUMP residues by DNA polymerase or due to deamination of cytosine.</text>
</comment>
<keyword evidence="2 7" id="KW-0227">DNA damage</keyword>
<dbReference type="GO" id="GO:0005739">
    <property type="term" value="C:mitochondrion"/>
    <property type="evidence" value="ECO:0007669"/>
    <property type="project" value="UniProtKB-SubCell"/>
</dbReference>
<proteinExistence type="inferred from homology"/>
<dbReference type="OrthoDB" id="10031947at2759"/>
<dbReference type="NCBIfam" id="NF003588">
    <property type="entry name" value="PRK05254.1-1"/>
    <property type="match status" value="1"/>
</dbReference>
<dbReference type="EMBL" id="MBFT01000416">
    <property type="protein sequence ID" value="PVU91415.1"/>
    <property type="molecule type" value="Genomic_DNA"/>
</dbReference>
<gene>
    <name evidence="7" type="primary">UNG1</name>
    <name evidence="13" type="ORF">BB559_001393</name>
    <name evidence="12" type="ORF">BB559_004146</name>
</gene>
<dbReference type="InterPro" id="IPR018085">
    <property type="entry name" value="Ura-DNA_Glyclase_AS"/>
</dbReference>
<evidence type="ECO:0000313" key="13">
    <source>
        <dbReference type="EMBL" id="PVU98674.1"/>
    </source>
</evidence>
<dbReference type="GO" id="GO:0097510">
    <property type="term" value="P:base-excision repair, AP site formation via deaminated base removal"/>
    <property type="evidence" value="ECO:0007669"/>
    <property type="project" value="TreeGrafter"/>
</dbReference>
<dbReference type="EC" id="3.2.2.27" evidence="7 9"/>
<dbReference type="EMBL" id="MBFT01000071">
    <property type="protein sequence ID" value="PVU98674.1"/>
    <property type="molecule type" value="Genomic_DNA"/>
</dbReference>
<feature type="compositionally biased region" description="Polar residues" evidence="10">
    <location>
        <begin position="1"/>
        <end position="12"/>
    </location>
</feature>
<comment type="subcellular location">
    <subcellularLocation>
        <location evidence="7">Mitochondrion</location>
    </subcellularLocation>
    <subcellularLocation>
        <location evidence="7">Nucleus</location>
    </subcellularLocation>
</comment>
<dbReference type="GO" id="GO:0004844">
    <property type="term" value="F:uracil DNA N-glycosylase activity"/>
    <property type="evidence" value="ECO:0007669"/>
    <property type="project" value="UniProtKB-UniRule"/>
</dbReference>
<dbReference type="SMART" id="SM00987">
    <property type="entry name" value="UreE_C"/>
    <property type="match status" value="1"/>
</dbReference>
<dbReference type="NCBIfam" id="NF003592">
    <property type="entry name" value="PRK05254.1-5"/>
    <property type="match status" value="1"/>
</dbReference>
<keyword evidence="5 7" id="KW-0234">DNA repair</keyword>
<protein>
    <recommendedName>
        <fullName evidence="7 9">Uracil-DNA glycosylase</fullName>
        <shortName evidence="7">UDG</shortName>
        <ecNumber evidence="7 9">3.2.2.27</ecNumber>
    </recommendedName>
</protein>
<dbReference type="PANTHER" id="PTHR11264">
    <property type="entry name" value="URACIL-DNA GLYCOSYLASE"/>
    <property type="match status" value="1"/>
</dbReference>
<keyword evidence="14" id="KW-1185">Reference proteome</keyword>
<evidence type="ECO:0000256" key="10">
    <source>
        <dbReference type="SAM" id="MobiDB-lite"/>
    </source>
</evidence>
<dbReference type="GO" id="GO:0005634">
    <property type="term" value="C:nucleus"/>
    <property type="evidence" value="ECO:0007669"/>
    <property type="project" value="UniProtKB-SubCell"/>
</dbReference>
<dbReference type="CDD" id="cd10027">
    <property type="entry name" value="UDG-F1-like"/>
    <property type="match status" value="1"/>
</dbReference>
<evidence type="ECO:0000256" key="4">
    <source>
        <dbReference type="ARBA" id="ARBA00023128"/>
    </source>
</evidence>
<dbReference type="HAMAP" id="MF_00148">
    <property type="entry name" value="UDG"/>
    <property type="match status" value="1"/>
</dbReference>
<accession>A0A2T9Z2B0</accession>
<evidence type="ECO:0000256" key="2">
    <source>
        <dbReference type="ARBA" id="ARBA00022763"/>
    </source>
</evidence>
<dbReference type="Pfam" id="PF03167">
    <property type="entry name" value="UDG"/>
    <property type="match status" value="1"/>
</dbReference>
<evidence type="ECO:0000313" key="12">
    <source>
        <dbReference type="EMBL" id="PVU91415.1"/>
    </source>
</evidence>
<name>A0A2T9Z2B0_9FUNG</name>
<evidence type="ECO:0000259" key="11">
    <source>
        <dbReference type="SMART" id="SM00986"/>
    </source>
</evidence>
<keyword evidence="6 7" id="KW-0539">Nucleus</keyword>
<dbReference type="STRING" id="61424.A0A2T9Z2B0"/>
<dbReference type="SUPFAM" id="SSF52141">
    <property type="entry name" value="Uracil-DNA glycosylase-like"/>
    <property type="match status" value="1"/>
</dbReference>
<comment type="caution">
    <text evidence="13">The sequence shown here is derived from an EMBL/GenBank/DDBJ whole genome shotgun (WGS) entry which is preliminary data.</text>
</comment>
<comment type="similarity">
    <text evidence="1 7 9">Belongs to the uracil-DNA glycosylase (UDG) superfamily. UNG family.</text>
</comment>
<dbReference type="AlphaFoldDB" id="A0A2T9Z2B0"/>
<evidence type="ECO:0000256" key="8">
    <source>
        <dbReference type="PROSITE-ProRule" id="PRU10072"/>
    </source>
</evidence>
<dbReference type="SMART" id="SM00986">
    <property type="entry name" value="UDG"/>
    <property type="match status" value="1"/>
</dbReference>
<organism evidence="13 14">
    <name type="scientific">Furculomyces boomerangus</name>
    <dbReference type="NCBI Taxonomy" id="61424"/>
    <lineage>
        <taxon>Eukaryota</taxon>
        <taxon>Fungi</taxon>
        <taxon>Fungi incertae sedis</taxon>
        <taxon>Zoopagomycota</taxon>
        <taxon>Kickxellomycotina</taxon>
        <taxon>Harpellomycetes</taxon>
        <taxon>Harpellales</taxon>
        <taxon>Harpellaceae</taxon>
        <taxon>Furculomyces</taxon>
    </lineage>
</organism>
<evidence type="ECO:0000256" key="7">
    <source>
        <dbReference type="HAMAP-Rule" id="MF_03166"/>
    </source>
</evidence>
<dbReference type="InterPro" id="IPR005122">
    <property type="entry name" value="Uracil-DNA_glycosylase-like"/>
</dbReference>
<dbReference type="NCBIfam" id="NF003591">
    <property type="entry name" value="PRK05254.1-4"/>
    <property type="match status" value="1"/>
</dbReference>
<feature type="compositionally biased region" description="Polar residues" evidence="10">
    <location>
        <begin position="19"/>
        <end position="43"/>
    </location>
</feature>
<feature type="region of interest" description="Disordered" evidence="10">
    <location>
        <begin position="1"/>
        <end position="43"/>
    </location>
</feature>